<dbReference type="InterPro" id="IPR036412">
    <property type="entry name" value="HAD-like_sf"/>
</dbReference>
<evidence type="ECO:0000313" key="2">
    <source>
        <dbReference type="Proteomes" id="UP000189177"/>
    </source>
</evidence>
<comment type="caution">
    <text evidence="1">The sequence shown here is derived from an EMBL/GenBank/DDBJ whole genome shotgun (WGS) entry which is preliminary data.</text>
</comment>
<dbReference type="SUPFAM" id="SSF56784">
    <property type="entry name" value="HAD-like"/>
    <property type="match status" value="1"/>
</dbReference>
<dbReference type="GO" id="GO:0008967">
    <property type="term" value="F:phosphoglycolate phosphatase activity"/>
    <property type="evidence" value="ECO:0007669"/>
    <property type="project" value="TreeGrafter"/>
</dbReference>
<dbReference type="PANTHER" id="PTHR43434:SF3">
    <property type="entry name" value="GMP_IMP NUCLEOTIDASE YRFG"/>
    <property type="match status" value="1"/>
</dbReference>
<sequence>MDSQTRAKNPETPAAPVDWSRVDTVLFDMDGTLLDLHFDNRFWGELIPQEYMRCQPDDPECARRRLEDEMQRVRGRLEWYCVDHWTHFTGLDVLALKRELAHHVAIKPHAVEVLDRIAASGRERVLVTNAHPEVYAFKHRLTGIGDHLDRIVSAHDLFCAKEDATFWERLQAVAPHDPARTLLVDDNLHALASARRAGIAQLRGMRYPDERGAPMTSDDRVLLEDLSDLLDGLT</sequence>
<gene>
    <name evidence="1" type="ORF">B1A74_08050</name>
</gene>
<dbReference type="Pfam" id="PF00702">
    <property type="entry name" value="Hydrolase"/>
    <property type="match status" value="1"/>
</dbReference>
<dbReference type="STRING" id="252474.B1A74_08050"/>
<accession>A0A1V2ZYU5</accession>
<proteinExistence type="predicted"/>
<dbReference type="EMBL" id="MUZR01000027">
    <property type="protein sequence ID" value="OOC10003.1"/>
    <property type="molecule type" value="Genomic_DNA"/>
</dbReference>
<dbReference type="InterPro" id="IPR023214">
    <property type="entry name" value="HAD_sf"/>
</dbReference>
<dbReference type="GO" id="GO:0005829">
    <property type="term" value="C:cytosol"/>
    <property type="evidence" value="ECO:0007669"/>
    <property type="project" value="TreeGrafter"/>
</dbReference>
<evidence type="ECO:0000313" key="1">
    <source>
        <dbReference type="EMBL" id="OOC10003.1"/>
    </source>
</evidence>
<dbReference type="SFLD" id="SFLDS00003">
    <property type="entry name" value="Haloacid_Dehalogenase"/>
    <property type="match status" value="1"/>
</dbReference>
<dbReference type="PANTHER" id="PTHR43434">
    <property type="entry name" value="PHOSPHOGLYCOLATE PHOSPHATASE"/>
    <property type="match status" value="1"/>
</dbReference>
<dbReference type="Gene3D" id="3.40.50.1000">
    <property type="entry name" value="HAD superfamily/HAD-like"/>
    <property type="match status" value="1"/>
</dbReference>
<organism evidence="1 2">
    <name type="scientific">Thioalkalivibrio halophilus</name>
    <dbReference type="NCBI Taxonomy" id="252474"/>
    <lineage>
        <taxon>Bacteria</taxon>
        <taxon>Pseudomonadati</taxon>
        <taxon>Pseudomonadota</taxon>
        <taxon>Gammaproteobacteria</taxon>
        <taxon>Chromatiales</taxon>
        <taxon>Ectothiorhodospiraceae</taxon>
        <taxon>Thioalkalivibrio</taxon>
    </lineage>
</organism>
<keyword evidence="2" id="KW-1185">Reference proteome</keyword>
<dbReference type="OrthoDB" id="9773910at2"/>
<protein>
    <submittedName>
        <fullName evidence="1">Haloacid dehalogenase</fullName>
    </submittedName>
</protein>
<reference evidence="1 2" key="1">
    <citation type="submission" date="2017-02" db="EMBL/GenBank/DDBJ databases">
        <title>Genomic diversity within the haloalkaliphilic genus Thioalkalivibrio.</title>
        <authorList>
            <person name="Ahn A.-C."/>
            <person name="Meier-Kolthoff J."/>
            <person name="Overmars L."/>
            <person name="Richter M."/>
            <person name="Woyke T."/>
            <person name="Sorokin D.Y."/>
            <person name="Muyzer G."/>
        </authorList>
    </citation>
    <scope>NUCLEOTIDE SEQUENCE [LARGE SCALE GENOMIC DNA]</scope>
    <source>
        <strain evidence="1 2">HL17</strain>
    </source>
</reference>
<dbReference type="AlphaFoldDB" id="A0A1V2ZYU5"/>
<dbReference type="InterPro" id="IPR050155">
    <property type="entry name" value="HAD-like_hydrolase_sf"/>
</dbReference>
<dbReference type="RefSeq" id="WP_077244317.1">
    <property type="nucleotide sequence ID" value="NZ_MUZR01000027.1"/>
</dbReference>
<name>A0A1V2ZYU5_9GAMM</name>
<dbReference type="GO" id="GO:0006281">
    <property type="term" value="P:DNA repair"/>
    <property type="evidence" value="ECO:0007669"/>
    <property type="project" value="TreeGrafter"/>
</dbReference>
<dbReference type="SFLD" id="SFLDG01129">
    <property type="entry name" value="C1.5:_HAD__Beta-PGM__Phosphata"/>
    <property type="match status" value="1"/>
</dbReference>
<dbReference type="Proteomes" id="UP000189177">
    <property type="component" value="Unassembled WGS sequence"/>
</dbReference>